<dbReference type="Proteomes" id="UP000772181">
    <property type="component" value="Unassembled WGS sequence"/>
</dbReference>
<evidence type="ECO:0000313" key="3">
    <source>
        <dbReference type="Proteomes" id="UP000772181"/>
    </source>
</evidence>
<feature type="non-terminal residue" evidence="2">
    <location>
        <position position="57"/>
    </location>
</feature>
<protein>
    <submittedName>
        <fullName evidence="2">Uncharacterized protein</fullName>
    </submittedName>
</protein>
<feature type="transmembrane region" description="Helical" evidence="1">
    <location>
        <begin position="16"/>
        <end position="36"/>
    </location>
</feature>
<dbReference type="EMBL" id="JACQWF010000444">
    <property type="protein sequence ID" value="MBI4596769.1"/>
    <property type="molecule type" value="Genomic_DNA"/>
</dbReference>
<name>A0A933GQ44_UNCTE</name>
<keyword evidence="1" id="KW-1133">Transmembrane helix</keyword>
<proteinExistence type="predicted"/>
<sequence>MNPNIFKVETVDHLNFLAHGVLAASLLNASISLGLFDALSEFPKTREDLEKSLGLDT</sequence>
<keyword evidence="1" id="KW-0812">Transmembrane</keyword>
<comment type="caution">
    <text evidence="2">The sequence shown here is derived from an EMBL/GenBank/DDBJ whole genome shotgun (WGS) entry which is preliminary data.</text>
</comment>
<dbReference type="Gene3D" id="1.10.10.10">
    <property type="entry name" value="Winged helix-like DNA-binding domain superfamily/Winged helix DNA-binding domain"/>
    <property type="match status" value="1"/>
</dbReference>
<gene>
    <name evidence="2" type="ORF">HY730_10430</name>
</gene>
<reference evidence="2" key="1">
    <citation type="submission" date="2020-07" db="EMBL/GenBank/DDBJ databases">
        <title>Huge and variable diversity of episymbiotic CPR bacteria and DPANN archaea in groundwater ecosystems.</title>
        <authorList>
            <person name="He C.Y."/>
            <person name="Keren R."/>
            <person name="Whittaker M."/>
            <person name="Farag I.F."/>
            <person name="Doudna J."/>
            <person name="Cate J.H.D."/>
            <person name="Banfield J.F."/>
        </authorList>
    </citation>
    <scope>NUCLEOTIDE SEQUENCE</scope>
    <source>
        <strain evidence="2">NC_groundwater_1482_Ag_S-0.65um_47_24</strain>
    </source>
</reference>
<organism evidence="2 3">
    <name type="scientific">Tectimicrobiota bacterium</name>
    <dbReference type="NCBI Taxonomy" id="2528274"/>
    <lineage>
        <taxon>Bacteria</taxon>
        <taxon>Pseudomonadati</taxon>
        <taxon>Nitrospinota/Tectimicrobiota group</taxon>
        <taxon>Candidatus Tectimicrobiota</taxon>
    </lineage>
</organism>
<evidence type="ECO:0000313" key="2">
    <source>
        <dbReference type="EMBL" id="MBI4596769.1"/>
    </source>
</evidence>
<dbReference type="InterPro" id="IPR036388">
    <property type="entry name" value="WH-like_DNA-bd_sf"/>
</dbReference>
<dbReference type="AlphaFoldDB" id="A0A933GQ44"/>
<evidence type="ECO:0000256" key="1">
    <source>
        <dbReference type="SAM" id="Phobius"/>
    </source>
</evidence>
<accession>A0A933GQ44</accession>
<keyword evidence="1" id="KW-0472">Membrane</keyword>